<feature type="region of interest" description="Disordered" evidence="1">
    <location>
        <begin position="1"/>
        <end position="59"/>
    </location>
</feature>
<accession>B4J942</accession>
<dbReference type="PhylomeDB" id="B4J942"/>
<protein>
    <submittedName>
        <fullName evidence="2">GH19903</fullName>
    </submittedName>
</protein>
<gene>
    <name evidence="2" type="primary">Dgri\GH19903</name>
    <name evidence="2" type="ORF">Dgri_GH19903</name>
</gene>
<feature type="compositionally biased region" description="Basic and acidic residues" evidence="1">
    <location>
        <begin position="1"/>
        <end position="12"/>
    </location>
</feature>
<dbReference type="OMA" id="SYLQDMH"/>
<feature type="compositionally biased region" description="Low complexity" evidence="1">
    <location>
        <begin position="37"/>
        <end position="54"/>
    </location>
</feature>
<dbReference type="OrthoDB" id="167398at2759"/>
<name>B4J942_DROGR</name>
<reference evidence="2 3" key="1">
    <citation type="journal article" date="2007" name="Nature">
        <title>Evolution of genes and genomes on the Drosophila phylogeny.</title>
        <authorList>
            <consortium name="Drosophila 12 Genomes Consortium"/>
            <person name="Clark A.G."/>
            <person name="Eisen M.B."/>
            <person name="Smith D.R."/>
            <person name="Bergman C.M."/>
            <person name="Oliver B."/>
            <person name="Markow T.A."/>
            <person name="Kaufman T.C."/>
            <person name="Kellis M."/>
            <person name="Gelbart W."/>
            <person name="Iyer V.N."/>
            <person name="Pollard D.A."/>
            <person name="Sackton T.B."/>
            <person name="Larracuente A.M."/>
            <person name="Singh N.D."/>
            <person name="Abad J.P."/>
            <person name="Abt D.N."/>
            <person name="Adryan B."/>
            <person name="Aguade M."/>
            <person name="Akashi H."/>
            <person name="Anderson W.W."/>
            <person name="Aquadro C.F."/>
            <person name="Ardell D.H."/>
            <person name="Arguello R."/>
            <person name="Artieri C.G."/>
            <person name="Barbash D.A."/>
            <person name="Barker D."/>
            <person name="Barsanti P."/>
            <person name="Batterham P."/>
            <person name="Batzoglou S."/>
            <person name="Begun D."/>
            <person name="Bhutkar A."/>
            <person name="Blanco E."/>
            <person name="Bosak S.A."/>
            <person name="Bradley R.K."/>
            <person name="Brand A.D."/>
            <person name="Brent M.R."/>
            <person name="Brooks A.N."/>
            <person name="Brown R.H."/>
            <person name="Butlin R.K."/>
            <person name="Caggese C."/>
            <person name="Calvi B.R."/>
            <person name="Bernardo de Carvalho A."/>
            <person name="Caspi A."/>
            <person name="Castrezana S."/>
            <person name="Celniker S.E."/>
            <person name="Chang J.L."/>
            <person name="Chapple C."/>
            <person name="Chatterji S."/>
            <person name="Chinwalla A."/>
            <person name="Civetta A."/>
            <person name="Clifton S.W."/>
            <person name="Comeron J.M."/>
            <person name="Costello J.C."/>
            <person name="Coyne J.A."/>
            <person name="Daub J."/>
            <person name="David R.G."/>
            <person name="Delcher A.L."/>
            <person name="Delehaunty K."/>
            <person name="Do C.B."/>
            <person name="Ebling H."/>
            <person name="Edwards K."/>
            <person name="Eickbush T."/>
            <person name="Evans J.D."/>
            <person name="Filipski A."/>
            <person name="Findeiss S."/>
            <person name="Freyhult E."/>
            <person name="Fulton L."/>
            <person name="Fulton R."/>
            <person name="Garcia A.C."/>
            <person name="Gardiner A."/>
            <person name="Garfield D.A."/>
            <person name="Garvin B.E."/>
            <person name="Gibson G."/>
            <person name="Gilbert D."/>
            <person name="Gnerre S."/>
            <person name="Godfrey J."/>
            <person name="Good R."/>
            <person name="Gotea V."/>
            <person name="Gravely B."/>
            <person name="Greenberg A.J."/>
            <person name="Griffiths-Jones S."/>
            <person name="Gross S."/>
            <person name="Guigo R."/>
            <person name="Gustafson E.A."/>
            <person name="Haerty W."/>
            <person name="Hahn M.W."/>
            <person name="Halligan D.L."/>
            <person name="Halpern A.L."/>
            <person name="Halter G.M."/>
            <person name="Han M.V."/>
            <person name="Heger A."/>
            <person name="Hillier L."/>
            <person name="Hinrichs A.S."/>
            <person name="Holmes I."/>
            <person name="Hoskins R.A."/>
            <person name="Hubisz M.J."/>
            <person name="Hultmark D."/>
            <person name="Huntley M.A."/>
            <person name="Jaffe D.B."/>
            <person name="Jagadeeshan S."/>
            <person name="Jeck W.R."/>
            <person name="Johnson J."/>
            <person name="Jones C.D."/>
            <person name="Jordan W.C."/>
            <person name="Karpen G.H."/>
            <person name="Kataoka E."/>
            <person name="Keightley P.D."/>
            <person name="Kheradpour P."/>
            <person name="Kirkness E.F."/>
            <person name="Koerich L.B."/>
            <person name="Kristiansen K."/>
            <person name="Kudrna D."/>
            <person name="Kulathinal R.J."/>
            <person name="Kumar S."/>
            <person name="Kwok R."/>
            <person name="Lander E."/>
            <person name="Langley C.H."/>
            <person name="Lapoint R."/>
            <person name="Lazzaro B.P."/>
            <person name="Lee S.J."/>
            <person name="Levesque L."/>
            <person name="Li R."/>
            <person name="Lin C.F."/>
            <person name="Lin M.F."/>
            <person name="Lindblad-Toh K."/>
            <person name="Llopart A."/>
            <person name="Long M."/>
            <person name="Low L."/>
            <person name="Lozovsky E."/>
            <person name="Lu J."/>
            <person name="Luo M."/>
            <person name="Machado C.A."/>
            <person name="Makalowski W."/>
            <person name="Marzo M."/>
            <person name="Matsuda M."/>
            <person name="Matzkin L."/>
            <person name="McAllister B."/>
            <person name="McBride C.S."/>
            <person name="McKernan B."/>
            <person name="McKernan K."/>
            <person name="Mendez-Lago M."/>
            <person name="Minx P."/>
            <person name="Mollenhauer M.U."/>
            <person name="Montooth K."/>
            <person name="Mount S.M."/>
            <person name="Mu X."/>
            <person name="Myers E."/>
            <person name="Negre B."/>
            <person name="Newfeld S."/>
            <person name="Nielsen R."/>
            <person name="Noor M.A."/>
            <person name="O'Grady P."/>
            <person name="Pachter L."/>
            <person name="Papaceit M."/>
            <person name="Parisi M.J."/>
            <person name="Parisi M."/>
            <person name="Parts L."/>
            <person name="Pedersen J.S."/>
            <person name="Pesole G."/>
            <person name="Phillippy A.M."/>
            <person name="Ponting C.P."/>
            <person name="Pop M."/>
            <person name="Porcelli D."/>
            <person name="Powell J.R."/>
            <person name="Prohaska S."/>
            <person name="Pruitt K."/>
            <person name="Puig M."/>
            <person name="Quesneville H."/>
            <person name="Ram K.R."/>
            <person name="Rand D."/>
            <person name="Rasmussen M.D."/>
            <person name="Reed L.K."/>
            <person name="Reenan R."/>
            <person name="Reily A."/>
            <person name="Remington K.A."/>
            <person name="Rieger T.T."/>
            <person name="Ritchie M.G."/>
            <person name="Robin C."/>
            <person name="Rogers Y.H."/>
            <person name="Rohde C."/>
            <person name="Rozas J."/>
            <person name="Rubenfield M.J."/>
            <person name="Ruiz A."/>
            <person name="Russo S."/>
            <person name="Salzberg S.L."/>
            <person name="Sanchez-Gracia A."/>
            <person name="Saranga D.J."/>
            <person name="Sato H."/>
            <person name="Schaeffer S.W."/>
            <person name="Schatz M.C."/>
            <person name="Schlenke T."/>
            <person name="Schwartz R."/>
            <person name="Segarra C."/>
            <person name="Singh R.S."/>
            <person name="Sirot L."/>
            <person name="Sirota M."/>
            <person name="Sisneros N.B."/>
            <person name="Smith C.D."/>
            <person name="Smith T.F."/>
            <person name="Spieth J."/>
            <person name="Stage D.E."/>
            <person name="Stark A."/>
            <person name="Stephan W."/>
            <person name="Strausberg R.L."/>
            <person name="Strempel S."/>
            <person name="Sturgill D."/>
            <person name="Sutton G."/>
            <person name="Sutton G.G."/>
            <person name="Tao W."/>
            <person name="Teichmann S."/>
            <person name="Tobari Y.N."/>
            <person name="Tomimura Y."/>
            <person name="Tsolas J.M."/>
            <person name="Valente V.L."/>
            <person name="Venter E."/>
            <person name="Venter J.C."/>
            <person name="Vicario S."/>
            <person name="Vieira F.G."/>
            <person name="Vilella A.J."/>
            <person name="Villasante A."/>
            <person name="Walenz B."/>
            <person name="Wang J."/>
            <person name="Wasserman M."/>
            <person name="Watts T."/>
            <person name="Wilson D."/>
            <person name="Wilson R.K."/>
            <person name="Wing R.A."/>
            <person name="Wolfner M.F."/>
            <person name="Wong A."/>
            <person name="Wong G.K."/>
            <person name="Wu C.I."/>
            <person name="Wu G."/>
            <person name="Yamamoto D."/>
            <person name="Yang H.P."/>
            <person name="Yang S.P."/>
            <person name="Yorke J.A."/>
            <person name="Yoshida K."/>
            <person name="Zdobnov E."/>
            <person name="Zhang P."/>
            <person name="Zhang Y."/>
            <person name="Zimin A.V."/>
            <person name="Baldwin J."/>
            <person name="Abdouelleil A."/>
            <person name="Abdulkadir J."/>
            <person name="Abebe A."/>
            <person name="Abera B."/>
            <person name="Abreu J."/>
            <person name="Acer S.C."/>
            <person name="Aftuck L."/>
            <person name="Alexander A."/>
            <person name="An P."/>
            <person name="Anderson E."/>
            <person name="Anderson S."/>
            <person name="Arachi H."/>
            <person name="Azer M."/>
            <person name="Bachantsang P."/>
            <person name="Barry A."/>
            <person name="Bayul T."/>
            <person name="Berlin A."/>
            <person name="Bessette D."/>
            <person name="Bloom T."/>
            <person name="Blye J."/>
            <person name="Boguslavskiy L."/>
            <person name="Bonnet C."/>
            <person name="Boukhgalter B."/>
            <person name="Bourzgui I."/>
            <person name="Brown A."/>
            <person name="Cahill P."/>
            <person name="Channer S."/>
            <person name="Cheshatsang Y."/>
            <person name="Chuda L."/>
            <person name="Citroen M."/>
            <person name="Collymore A."/>
            <person name="Cooke P."/>
            <person name="Costello M."/>
            <person name="D'Aco K."/>
            <person name="Daza R."/>
            <person name="De Haan G."/>
            <person name="DeGray S."/>
            <person name="DeMaso C."/>
            <person name="Dhargay N."/>
            <person name="Dooley K."/>
            <person name="Dooley E."/>
            <person name="Doricent M."/>
            <person name="Dorje P."/>
            <person name="Dorjee K."/>
            <person name="Dupes A."/>
            <person name="Elong R."/>
            <person name="Falk J."/>
            <person name="Farina A."/>
            <person name="Faro S."/>
            <person name="Ferguson D."/>
            <person name="Fisher S."/>
            <person name="Foley C.D."/>
            <person name="Franke A."/>
            <person name="Friedrich D."/>
            <person name="Gadbois L."/>
            <person name="Gearin G."/>
            <person name="Gearin C.R."/>
            <person name="Giannoukos G."/>
            <person name="Goode T."/>
            <person name="Graham J."/>
            <person name="Grandbois E."/>
            <person name="Grewal S."/>
            <person name="Gyaltsen K."/>
            <person name="Hafez N."/>
            <person name="Hagos B."/>
            <person name="Hall J."/>
            <person name="Henson C."/>
            <person name="Hollinger A."/>
            <person name="Honan T."/>
            <person name="Huard M.D."/>
            <person name="Hughes L."/>
            <person name="Hurhula B."/>
            <person name="Husby M.E."/>
            <person name="Kamat A."/>
            <person name="Kanga B."/>
            <person name="Kashin S."/>
            <person name="Khazanovich D."/>
            <person name="Kisner P."/>
            <person name="Lance K."/>
            <person name="Lara M."/>
            <person name="Lee W."/>
            <person name="Lennon N."/>
            <person name="Letendre F."/>
            <person name="LeVine R."/>
            <person name="Lipovsky A."/>
            <person name="Liu X."/>
            <person name="Liu J."/>
            <person name="Liu S."/>
            <person name="Lokyitsang T."/>
            <person name="Lokyitsang Y."/>
            <person name="Lubonja R."/>
            <person name="Lui A."/>
            <person name="MacDonald P."/>
            <person name="Magnisalis V."/>
            <person name="Maru K."/>
            <person name="Matthews C."/>
            <person name="McCusker W."/>
            <person name="McDonough S."/>
            <person name="Mehta T."/>
            <person name="Meldrim J."/>
            <person name="Meneus L."/>
            <person name="Mihai O."/>
            <person name="Mihalev A."/>
            <person name="Mihova T."/>
            <person name="Mittelman R."/>
            <person name="Mlenga V."/>
            <person name="Montmayeur A."/>
            <person name="Mulrain L."/>
            <person name="Navidi A."/>
            <person name="Naylor J."/>
            <person name="Negash T."/>
            <person name="Nguyen T."/>
            <person name="Nguyen N."/>
            <person name="Nicol R."/>
            <person name="Norbu C."/>
            <person name="Norbu N."/>
            <person name="Novod N."/>
            <person name="O'Neill B."/>
            <person name="Osman S."/>
            <person name="Markiewicz E."/>
            <person name="Oyono O.L."/>
            <person name="Patti C."/>
            <person name="Phunkhang P."/>
            <person name="Pierre F."/>
            <person name="Priest M."/>
            <person name="Raghuraman S."/>
            <person name="Rege F."/>
            <person name="Reyes R."/>
            <person name="Rise C."/>
            <person name="Rogov P."/>
            <person name="Ross K."/>
            <person name="Ryan E."/>
            <person name="Settipalli S."/>
            <person name="Shea T."/>
            <person name="Sherpa N."/>
            <person name="Shi L."/>
            <person name="Shih D."/>
            <person name="Sparrow T."/>
            <person name="Spaulding J."/>
            <person name="Stalker J."/>
            <person name="Stange-Thomann N."/>
            <person name="Stavropoulos S."/>
            <person name="Stone C."/>
            <person name="Strader C."/>
            <person name="Tesfaye S."/>
            <person name="Thomson T."/>
            <person name="Thoulutsang Y."/>
            <person name="Thoulutsang D."/>
            <person name="Topham K."/>
            <person name="Topping I."/>
            <person name="Tsamla T."/>
            <person name="Vassiliev H."/>
            <person name="Vo A."/>
            <person name="Wangchuk T."/>
            <person name="Wangdi T."/>
            <person name="Weiand M."/>
            <person name="Wilkinson J."/>
            <person name="Wilson A."/>
            <person name="Yadav S."/>
            <person name="Young G."/>
            <person name="Yu Q."/>
            <person name="Zembek L."/>
            <person name="Zhong D."/>
            <person name="Zimmer A."/>
            <person name="Zwirko Z."/>
            <person name="Jaffe D.B."/>
            <person name="Alvarez P."/>
            <person name="Brockman W."/>
            <person name="Butler J."/>
            <person name="Chin C."/>
            <person name="Gnerre S."/>
            <person name="Grabherr M."/>
            <person name="Kleber M."/>
            <person name="Mauceli E."/>
            <person name="MacCallum I."/>
        </authorList>
    </citation>
    <scope>NUCLEOTIDE SEQUENCE [LARGE SCALE GENOMIC DNA]</scope>
    <source>
        <strain evidence="3">Tucson 15287-2541.00</strain>
    </source>
</reference>
<sequence>MDNDSHAQDNHRGSVSSSKSLEIPVTPSRSPKKVSFSDELPSSSSRSSSSASISVVQTEPSGVSQVLHQAVQYLERLHGARNYATEEAPIIEQLPPAAVLDLDNESFVQLESQHTLSTVATSPSILIAEPSDVGYGKQEVPYEPPQSNLYMERYKLNLDKNCSSMELEARREKQRWLLISECSARFGEGKHTREAFRKLFLDEVGEDYNAAAALIAKNTK</sequence>
<dbReference type="AlphaFoldDB" id="B4J942"/>
<dbReference type="eggNOG" id="ENOG502T81J">
    <property type="taxonomic scope" value="Eukaryota"/>
</dbReference>
<dbReference type="STRING" id="7222.B4J942"/>
<evidence type="ECO:0000313" key="3">
    <source>
        <dbReference type="Proteomes" id="UP000001070"/>
    </source>
</evidence>
<proteinExistence type="predicted"/>
<organism evidence="3">
    <name type="scientific">Drosophila grimshawi</name>
    <name type="common">Hawaiian fruit fly</name>
    <name type="synonym">Idiomyia grimshawi</name>
    <dbReference type="NCBI Taxonomy" id="7222"/>
    <lineage>
        <taxon>Eukaryota</taxon>
        <taxon>Metazoa</taxon>
        <taxon>Ecdysozoa</taxon>
        <taxon>Arthropoda</taxon>
        <taxon>Hexapoda</taxon>
        <taxon>Insecta</taxon>
        <taxon>Pterygota</taxon>
        <taxon>Neoptera</taxon>
        <taxon>Endopterygota</taxon>
        <taxon>Diptera</taxon>
        <taxon>Brachycera</taxon>
        <taxon>Muscomorpha</taxon>
        <taxon>Ephydroidea</taxon>
        <taxon>Drosophilidae</taxon>
        <taxon>Drosophila</taxon>
        <taxon>Hawaiian Drosophila</taxon>
    </lineage>
</organism>
<dbReference type="EMBL" id="CH916367">
    <property type="protein sequence ID" value="EDW02417.1"/>
    <property type="molecule type" value="Genomic_DNA"/>
</dbReference>
<keyword evidence="3" id="KW-1185">Reference proteome</keyword>
<evidence type="ECO:0000256" key="1">
    <source>
        <dbReference type="SAM" id="MobiDB-lite"/>
    </source>
</evidence>
<dbReference type="HOGENOM" id="CLU_081949_0_0_1"/>
<dbReference type="Proteomes" id="UP000001070">
    <property type="component" value="Unassembled WGS sequence"/>
</dbReference>
<evidence type="ECO:0000313" key="2">
    <source>
        <dbReference type="EMBL" id="EDW02417.1"/>
    </source>
</evidence>